<dbReference type="SUPFAM" id="SSF50494">
    <property type="entry name" value="Trypsin-like serine proteases"/>
    <property type="match status" value="1"/>
</dbReference>
<dbReference type="AlphaFoldDB" id="A0A1H8PHA7"/>
<dbReference type="Gene3D" id="2.40.10.10">
    <property type="entry name" value="Trypsin-like serine proteases"/>
    <property type="match status" value="2"/>
</dbReference>
<evidence type="ECO:0000313" key="1">
    <source>
        <dbReference type="EMBL" id="SEO41206.1"/>
    </source>
</evidence>
<dbReference type="RefSeq" id="WP_089676068.1">
    <property type="nucleotide sequence ID" value="NZ_FODB01000086.1"/>
</dbReference>
<dbReference type="EMBL" id="FODB01000086">
    <property type="protein sequence ID" value="SEO41206.1"/>
    <property type="molecule type" value="Genomic_DNA"/>
</dbReference>
<proteinExistence type="predicted"/>
<name>A0A1H8PHA7_9GAMM</name>
<dbReference type="InterPro" id="IPR043504">
    <property type="entry name" value="Peptidase_S1_PA_chymotrypsin"/>
</dbReference>
<protein>
    <submittedName>
        <fullName evidence="1">Trypsin-like peptidase domain-containing protein</fullName>
    </submittedName>
</protein>
<dbReference type="Proteomes" id="UP000199493">
    <property type="component" value="Unassembled WGS sequence"/>
</dbReference>
<sequence>MSLGIMEQLTHSTVRIETTLHNGGISTGTGFYMNFLQKDDSAVPVIVTNKHVIANANTGRFHVTLATRDGLPDTGKHQQFQFSNFENQCIKHPDPNIDLAAFLIGPLLNQIQKTGSKLFYIPLQTDLIPKDEERESYSSMEDIVMIGYPNGIWDAKNNLPVIRKGITGTHANVPWNGKSEFLTDIASFPGSSGSPVFLANIGGYMDNKGNTYMGSHRIRLLGVHYAGAMHTVSGEIRIVTAPTSNMPVPITQIPNNIGVAINSKEIFGLEKEVERLVRANA</sequence>
<evidence type="ECO:0000313" key="2">
    <source>
        <dbReference type="Proteomes" id="UP000199493"/>
    </source>
</evidence>
<organism evidence="1 2">
    <name type="scientific">Vreelandella aquamarina</name>
    <dbReference type="NCBI Taxonomy" id="77097"/>
    <lineage>
        <taxon>Bacteria</taxon>
        <taxon>Pseudomonadati</taxon>
        <taxon>Pseudomonadota</taxon>
        <taxon>Gammaproteobacteria</taxon>
        <taxon>Oceanospirillales</taxon>
        <taxon>Halomonadaceae</taxon>
        <taxon>Vreelandella</taxon>
    </lineage>
</organism>
<dbReference type="InterPro" id="IPR009003">
    <property type="entry name" value="Peptidase_S1_PA"/>
</dbReference>
<dbReference type="Pfam" id="PF13365">
    <property type="entry name" value="Trypsin_2"/>
    <property type="match status" value="1"/>
</dbReference>
<reference evidence="1 2" key="1">
    <citation type="submission" date="2016-10" db="EMBL/GenBank/DDBJ databases">
        <authorList>
            <person name="de Groot N.N."/>
        </authorList>
    </citation>
    <scope>NUCLEOTIDE SEQUENCE [LARGE SCALE GENOMIC DNA]</scope>
    <source>
        <strain evidence="1 2">558</strain>
    </source>
</reference>
<accession>A0A1H8PHA7</accession>
<gene>
    <name evidence="1" type="ORF">SAMN04490369_10868</name>
</gene>
<dbReference type="STRING" id="77097.SAMN04490369_10868"/>